<accession>A0A2M7V3P3</accession>
<comment type="caution">
    <text evidence="2">The sequence shown here is derived from an EMBL/GenBank/DDBJ whole genome shotgun (WGS) entry which is preliminary data.</text>
</comment>
<feature type="non-terminal residue" evidence="2">
    <location>
        <position position="452"/>
    </location>
</feature>
<gene>
    <name evidence="2" type="ORF">COX83_02955</name>
</gene>
<name>A0A2M7V3P3_9BACT</name>
<evidence type="ECO:0000256" key="1">
    <source>
        <dbReference type="SAM" id="Phobius"/>
    </source>
</evidence>
<keyword evidence="1" id="KW-0472">Membrane</keyword>
<evidence type="ECO:0000313" key="3">
    <source>
        <dbReference type="Proteomes" id="UP000230078"/>
    </source>
</evidence>
<sequence length="452" mass="46479">MARRKLQKKTIQPRRIIFGFITASFLLYPIFVLATMYAPGETLNPDCAPGTPSCGVTAPAVSGSNSDITSINGLTTPLSAAQGGTGTSTYAVGDLLFASSTSELGVLHIGTTGKFLKSNGTSIVWDSIPGGDLLAANNLSELTSTSSARSNLGLVIGTNVQAYNTGLSDIAGLSLTSGNFIVSDGANWMVQSSSTVKTTLGLGNVENTALSTWGGTTSITSLGTIATGTWQGTVIASGYLGLNVMLENENISLLTNDTGFVTTTGARDALSSSAIGLSYATSTGVFTLTSGYNIPLTASTTNWNNFYDTPSTAIALGTGLAWNNNTIQAGSGYNIPLTASTTNWNSAYNTVTASSTDWTTAFDWGNHASAGYLTTETDPIWMAASSSYLATTTAASTYLSQVNAVATYLSLADWNTTSTLPASILTSSLTQVGTIATGTWQGTAIASGYLGL</sequence>
<keyword evidence="1" id="KW-0812">Transmembrane</keyword>
<organism evidence="2 3">
    <name type="scientific">Candidatus Magasanikbacteria bacterium CG_4_10_14_0_2_um_filter_41_31</name>
    <dbReference type="NCBI Taxonomy" id="1974639"/>
    <lineage>
        <taxon>Bacteria</taxon>
        <taxon>Candidatus Magasanikiibacteriota</taxon>
    </lineage>
</organism>
<evidence type="ECO:0000313" key="2">
    <source>
        <dbReference type="EMBL" id="PIZ93023.1"/>
    </source>
</evidence>
<feature type="transmembrane region" description="Helical" evidence="1">
    <location>
        <begin position="16"/>
        <end position="38"/>
    </location>
</feature>
<keyword evidence="1" id="KW-1133">Transmembrane helix</keyword>
<dbReference type="AlphaFoldDB" id="A0A2M7V3P3"/>
<proteinExistence type="predicted"/>
<dbReference type="EMBL" id="PFPI01000037">
    <property type="protein sequence ID" value="PIZ93023.1"/>
    <property type="molecule type" value="Genomic_DNA"/>
</dbReference>
<protein>
    <submittedName>
        <fullName evidence="2">Uncharacterized protein</fullName>
    </submittedName>
</protein>
<reference evidence="3" key="1">
    <citation type="submission" date="2017-09" db="EMBL/GenBank/DDBJ databases">
        <title>Depth-based differentiation of microbial function through sediment-hosted aquifers and enrichment of novel symbionts in the deep terrestrial subsurface.</title>
        <authorList>
            <person name="Probst A.J."/>
            <person name="Ladd B."/>
            <person name="Jarett J.K."/>
            <person name="Geller-Mcgrath D.E."/>
            <person name="Sieber C.M.K."/>
            <person name="Emerson J.B."/>
            <person name="Anantharaman K."/>
            <person name="Thomas B.C."/>
            <person name="Malmstrom R."/>
            <person name="Stieglmeier M."/>
            <person name="Klingl A."/>
            <person name="Woyke T."/>
            <person name="Ryan C.M."/>
            <person name="Banfield J.F."/>
        </authorList>
    </citation>
    <scope>NUCLEOTIDE SEQUENCE [LARGE SCALE GENOMIC DNA]</scope>
</reference>
<dbReference type="Proteomes" id="UP000230078">
    <property type="component" value="Unassembled WGS sequence"/>
</dbReference>